<dbReference type="InterPro" id="IPR054396">
    <property type="entry name" value="GtfA_EBD"/>
</dbReference>
<dbReference type="PANTHER" id="PTHR12526:SF629">
    <property type="entry name" value="TEICHURONIC ACID BIOSYNTHESIS GLYCOSYLTRANSFERASE TUAH-RELATED"/>
    <property type="match status" value="1"/>
</dbReference>
<evidence type="ECO:0000313" key="15">
    <source>
        <dbReference type="Proteomes" id="UP000321736"/>
    </source>
</evidence>
<evidence type="ECO:0000256" key="9">
    <source>
        <dbReference type="ARBA" id="ARBA00023136"/>
    </source>
</evidence>
<keyword evidence="15" id="KW-1185">Reference proteome</keyword>
<dbReference type="GO" id="GO:0017122">
    <property type="term" value="C:protein N-acetylglucosaminyltransferase complex"/>
    <property type="evidence" value="ECO:0007669"/>
    <property type="project" value="UniProtKB-UniRule"/>
</dbReference>
<comment type="caution">
    <text evidence="14">The sequence shown here is derived from an EMBL/GenBank/DDBJ whole genome shotgun (WGS) entry which is preliminary data.</text>
</comment>
<protein>
    <recommendedName>
        <fullName evidence="11">UDP-N-acetylglucosamine--peptide N-acetylglucosaminyltransferase GtfA subunit</fullName>
        <ecNumber evidence="11">2.4.1.-</ecNumber>
    </recommendedName>
    <alternativeName>
        <fullName evidence="11">Glycosyltransferase GtfA</fullName>
    </alternativeName>
</protein>
<dbReference type="OrthoDB" id="9765175at2"/>
<comment type="subcellular location">
    <subcellularLocation>
        <location evidence="1 11">Cell membrane</location>
        <topology evidence="11">Peripheral membrane protein</topology>
    </subcellularLocation>
    <subcellularLocation>
        <location evidence="11">Cytoplasm</location>
    </subcellularLocation>
    <text evidence="11">Cell membrane association requires GtfB.</text>
</comment>
<dbReference type="SUPFAM" id="SSF53756">
    <property type="entry name" value="UDP-Glycosyltransferase/glycogen phosphorylase"/>
    <property type="match status" value="1"/>
</dbReference>
<dbReference type="CDD" id="cd04949">
    <property type="entry name" value="GT4_GtfA-like"/>
    <property type="match status" value="1"/>
</dbReference>
<dbReference type="UniPathway" id="UPA00378"/>
<dbReference type="RefSeq" id="WP_095103127.1">
    <property type="nucleotide sequence ID" value="NZ_BKAR01000031.1"/>
</dbReference>
<dbReference type="Proteomes" id="UP000321736">
    <property type="component" value="Unassembled WGS sequence"/>
</dbReference>
<dbReference type="HAMAP" id="MF_01472">
    <property type="entry name" value="GtfA"/>
    <property type="match status" value="1"/>
</dbReference>
<evidence type="ECO:0000256" key="4">
    <source>
        <dbReference type="ARBA" id="ARBA00022475"/>
    </source>
</evidence>
<keyword evidence="9 11" id="KW-0472">Membrane</keyword>
<dbReference type="Pfam" id="PF22145">
    <property type="entry name" value="GtfA_EBD"/>
    <property type="match status" value="1"/>
</dbReference>
<dbReference type="InterPro" id="IPR001296">
    <property type="entry name" value="Glyco_trans_1"/>
</dbReference>
<evidence type="ECO:0000256" key="7">
    <source>
        <dbReference type="ARBA" id="ARBA00022679"/>
    </source>
</evidence>
<feature type="domain" description="Glycosyl transferase family 1" evidence="12">
    <location>
        <begin position="323"/>
        <end position="456"/>
    </location>
</feature>
<comment type="function">
    <text evidence="11">Required for polymorphic O-glycosylation of the serine-rich repeat protein in this bacteria. Catalyzes the first step in glycosylation by transferring N-acetylglucosamine from UDP-GlcNAc to serine residues in the substrate protein. Part of the accessory SecA2/SecY2 system specifically required to export serine-rich repeat cell wall proteins usually encoded upstream in the same operon.</text>
</comment>
<feature type="binding site" evidence="11">
    <location>
        <begin position="408"/>
        <end position="411"/>
    </location>
    <ligand>
        <name>N-acetyl-D-glucosamine</name>
        <dbReference type="ChEBI" id="CHEBI:506227"/>
    </ligand>
</feature>
<evidence type="ECO:0000313" key="14">
    <source>
        <dbReference type="EMBL" id="GEP85484.1"/>
    </source>
</evidence>
<evidence type="ECO:0000256" key="10">
    <source>
        <dbReference type="ARBA" id="ARBA00052053"/>
    </source>
</evidence>
<keyword evidence="8 11" id="KW-0547">Nucleotide-binding</keyword>
<feature type="binding site" evidence="11">
    <location>
        <position position="244"/>
    </location>
    <ligand>
        <name>N-acetyl-D-glucosamine</name>
        <dbReference type="ChEBI" id="CHEBI:506227"/>
    </ligand>
</feature>
<evidence type="ECO:0000256" key="2">
    <source>
        <dbReference type="ARBA" id="ARBA00004922"/>
    </source>
</evidence>
<evidence type="ECO:0000256" key="1">
    <source>
        <dbReference type="ARBA" id="ARBA00004236"/>
    </source>
</evidence>
<feature type="binding site" evidence="11">
    <location>
        <begin position="388"/>
        <end position="389"/>
    </location>
    <ligand>
        <name>UDP</name>
        <dbReference type="ChEBI" id="CHEBI:58223"/>
    </ligand>
</feature>
<feature type="domain" description="GtfA extended beta-sheet meander" evidence="13">
    <location>
        <begin position="95"/>
        <end position="190"/>
    </location>
</feature>
<evidence type="ECO:0000256" key="5">
    <source>
        <dbReference type="ARBA" id="ARBA00022490"/>
    </source>
</evidence>
<keyword evidence="4 11" id="KW-1003">Cell membrane</keyword>
<dbReference type="GO" id="GO:0016757">
    <property type="term" value="F:glycosyltransferase activity"/>
    <property type="evidence" value="ECO:0007669"/>
    <property type="project" value="UniProtKB-UniRule"/>
</dbReference>
<dbReference type="FunFam" id="3.40.50.2000:FF:000196">
    <property type="entry name" value="UDP-N-acetylglucosamine--peptide N-acetylglucosaminyltransferase GtfA subunit"/>
    <property type="match status" value="1"/>
</dbReference>
<evidence type="ECO:0000256" key="3">
    <source>
        <dbReference type="ARBA" id="ARBA00009481"/>
    </source>
</evidence>
<dbReference type="AlphaFoldDB" id="A0A239TJ80"/>
<dbReference type="Gene3D" id="3.40.50.2000">
    <property type="entry name" value="Glycogen Phosphorylase B"/>
    <property type="match status" value="2"/>
</dbReference>
<evidence type="ECO:0000259" key="13">
    <source>
        <dbReference type="Pfam" id="PF22145"/>
    </source>
</evidence>
<keyword evidence="7 11" id="KW-0808">Transferase</keyword>
<gene>
    <name evidence="14" type="primary">gtf1</name>
    <name evidence="11" type="synonym">gtfA</name>
    <name evidence="14" type="ORF">SPI02_20690</name>
</gene>
<sequence length="507" mass="58484">MTIYNINFGIGWASSGVEYAQAYRAKLLRNFKHPLKFVFIDLIQNENIQTYTENMGFQDDEVIWLYQYFSDIPIAPTTYTVDDLLDTVQNQVARTEQAGAVRRLFMPGNQNFITCYLKDAEGDIVNRAEFVVNGNLIRKDFYSYTRIYSEFYAPFEQRAKVYLRQFYNQDGSIAYQEFIDGDRHMYSFKDAKFYSKEAFVAYFMEQLDLTADDVVILDRASHELHIGQAILQHKGDSKLGVVVHAEHFSEGSTNDETILWNNYYEYQFRNAPEFDFFITATDLQNEILTQQMQYYQDHTPNIHTIPVGSLHELSYPEKGETRHPYSIISASRLASEKHVDWLIRGVVKTKAVLPEITFDIYGEGGERTALQDLIQELGAEDYIHLHGHVNLAQIYPRYDLFVSGSTSEGFGLTLMEAIGAGLGMIGFDVKYGNPTFIEHGENGYLIPIDLKQDRLDEITDRIASRIVDYFQGNTEAFHEKSYEIAEAFKTAHIQEKWRNLIGEVLND</sequence>
<dbReference type="GO" id="GO:0000166">
    <property type="term" value="F:nucleotide binding"/>
    <property type="evidence" value="ECO:0007669"/>
    <property type="project" value="UniProtKB-KW"/>
</dbReference>
<feature type="binding site" evidence="11">
    <location>
        <begin position="16"/>
        <end position="19"/>
    </location>
    <ligand>
        <name>UDP</name>
        <dbReference type="ChEBI" id="CHEBI:58223"/>
    </ligand>
</feature>
<dbReference type="InterPro" id="IPR014267">
    <property type="entry name" value="GtfA"/>
</dbReference>
<evidence type="ECO:0000256" key="6">
    <source>
        <dbReference type="ARBA" id="ARBA00022676"/>
    </source>
</evidence>
<evidence type="ECO:0000259" key="12">
    <source>
        <dbReference type="Pfam" id="PF00534"/>
    </source>
</evidence>
<evidence type="ECO:0000256" key="8">
    <source>
        <dbReference type="ARBA" id="ARBA00022741"/>
    </source>
</evidence>
<dbReference type="EMBL" id="BKAR01000031">
    <property type="protein sequence ID" value="GEP85484.1"/>
    <property type="molecule type" value="Genomic_DNA"/>
</dbReference>
<dbReference type="GO" id="GO:0005886">
    <property type="term" value="C:plasma membrane"/>
    <property type="evidence" value="ECO:0007669"/>
    <property type="project" value="UniProtKB-SubCell"/>
</dbReference>
<comment type="pathway">
    <text evidence="2 11">Protein modification; protein glycosylation.</text>
</comment>
<dbReference type="Pfam" id="PF00534">
    <property type="entry name" value="Glycos_transf_1"/>
    <property type="match status" value="1"/>
</dbReference>
<reference evidence="14 15" key="1">
    <citation type="submission" date="2019-07" db="EMBL/GenBank/DDBJ databases">
        <title>Whole genome shotgun sequence of Staphylococcus piscifermentans NBRC 109625.</title>
        <authorList>
            <person name="Hosoyama A."/>
            <person name="Uohara A."/>
            <person name="Ohji S."/>
            <person name="Ichikawa N."/>
        </authorList>
    </citation>
    <scope>NUCLEOTIDE SEQUENCE [LARGE SCALE GENOMIC DNA]</scope>
    <source>
        <strain evidence="14 15">NBRC 109625</strain>
    </source>
</reference>
<dbReference type="NCBIfam" id="TIGR02918">
    <property type="entry name" value="accessory Sec system glycosyltransferase GtfA"/>
    <property type="match status" value="1"/>
</dbReference>
<name>A0A239TJ80_9STAP</name>
<dbReference type="PANTHER" id="PTHR12526">
    <property type="entry name" value="GLYCOSYLTRANSFERASE"/>
    <property type="match status" value="1"/>
</dbReference>
<keyword evidence="6 11" id="KW-0328">Glycosyltransferase</keyword>
<comment type="subunit">
    <text evidence="11">Forms a heterotetramer with 2 subunits each of GtfA and GtfB. Part of the accessory SecA2/SecY2 protein translocation apparatus.</text>
</comment>
<proteinExistence type="inferred from homology"/>
<organism evidence="14 15">
    <name type="scientific">Staphylococcus piscifermentans</name>
    <dbReference type="NCBI Taxonomy" id="70258"/>
    <lineage>
        <taxon>Bacteria</taxon>
        <taxon>Bacillati</taxon>
        <taxon>Bacillota</taxon>
        <taxon>Bacilli</taxon>
        <taxon>Bacillales</taxon>
        <taxon>Staphylococcaceae</taxon>
        <taxon>Staphylococcus</taxon>
    </lineage>
</organism>
<evidence type="ECO:0000256" key="11">
    <source>
        <dbReference type="HAMAP-Rule" id="MF_01472"/>
    </source>
</evidence>
<keyword evidence="5 11" id="KW-0963">Cytoplasm</keyword>
<dbReference type="GO" id="GO:0005737">
    <property type="term" value="C:cytoplasm"/>
    <property type="evidence" value="ECO:0007669"/>
    <property type="project" value="UniProtKB-SubCell"/>
</dbReference>
<dbReference type="EC" id="2.4.1.-" evidence="11"/>
<accession>A0A239TJ80</accession>
<comment type="similarity">
    <text evidence="3 11">Belongs to the glycosyltransferase group 1 family. Glycosyltransferase 4 subfamily.</text>
</comment>
<comment type="catalytic activity">
    <reaction evidence="10 11">
        <text>L-seryl-[protein] + UDP-N-acetyl-alpha-D-glucosamine = 3-O-[N-acetyl-alpha-D-glucosaminyl]-L-seryl-[protein] + UDP + H(+)</text>
        <dbReference type="Rhea" id="RHEA:59872"/>
        <dbReference type="Rhea" id="RHEA-COMP:9863"/>
        <dbReference type="Rhea" id="RHEA-COMP:15471"/>
        <dbReference type="ChEBI" id="CHEBI:15378"/>
        <dbReference type="ChEBI" id="CHEBI:29999"/>
        <dbReference type="ChEBI" id="CHEBI:57705"/>
        <dbReference type="ChEBI" id="CHEBI:58223"/>
        <dbReference type="ChEBI" id="CHEBI:143279"/>
    </reaction>
</comment>